<comment type="subcellular location">
    <subcellularLocation>
        <location evidence="1 7">Cell membrane</location>
        <topology evidence="1 7">Multi-pass membrane protein</topology>
    </subcellularLocation>
</comment>
<feature type="transmembrane region" description="Helical" evidence="7">
    <location>
        <begin position="38"/>
        <end position="64"/>
    </location>
</feature>
<accession>A0A8J3KDZ1</accession>
<evidence type="ECO:0000256" key="8">
    <source>
        <dbReference type="SAM" id="MobiDB-lite"/>
    </source>
</evidence>
<feature type="domain" description="ABC transmembrane type-1" evidence="9">
    <location>
        <begin position="96"/>
        <end position="310"/>
    </location>
</feature>
<evidence type="ECO:0000256" key="5">
    <source>
        <dbReference type="ARBA" id="ARBA00022989"/>
    </source>
</evidence>
<reference evidence="10 11" key="1">
    <citation type="submission" date="2021-01" db="EMBL/GenBank/DDBJ databases">
        <title>Whole genome shotgun sequence of Catellatospora chokoriensis NBRC 107358.</title>
        <authorList>
            <person name="Komaki H."/>
            <person name="Tamura T."/>
        </authorList>
    </citation>
    <scope>NUCLEOTIDE SEQUENCE [LARGE SCALE GENOMIC DNA]</scope>
    <source>
        <strain evidence="10 11">NBRC 107358</strain>
    </source>
</reference>
<feature type="transmembrane region" description="Helical" evidence="7">
    <location>
        <begin position="294"/>
        <end position="314"/>
    </location>
</feature>
<dbReference type="PANTHER" id="PTHR43227:SF8">
    <property type="entry name" value="DIACETYLCHITOBIOSE UPTAKE SYSTEM PERMEASE PROTEIN DASB"/>
    <property type="match status" value="1"/>
</dbReference>
<evidence type="ECO:0000256" key="7">
    <source>
        <dbReference type="RuleBase" id="RU363032"/>
    </source>
</evidence>
<dbReference type="AlphaFoldDB" id="A0A8J3KDZ1"/>
<evidence type="ECO:0000256" key="1">
    <source>
        <dbReference type="ARBA" id="ARBA00004651"/>
    </source>
</evidence>
<feature type="transmembrane region" description="Helical" evidence="7">
    <location>
        <begin position="100"/>
        <end position="121"/>
    </location>
</feature>
<dbReference type="InterPro" id="IPR035906">
    <property type="entry name" value="MetI-like_sf"/>
</dbReference>
<evidence type="ECO:0000256" key="4">
    <source>
        <dbReference type="ARBA" id="ARBA00022692"/>
    </source>
</evidence>
<evidence type="ECO:0000256" key="2">
    <source>
        <dbReference type="ARBA" id="ARBA00022448"/>
    </source>
</evidence>
<dbReference type="RefSeq" id="WP_191838340.1">
    <property type="nucleotide sequence ID" value="NZ_BAAALB010000003.1"/>
</dbReference>
<keyword evidence="5 7" id="KW-1133">Transmembrane helix</keyword>
<keyword evidence="4 7" id="KW-0812">Transmembrane</keyword>
<evidence type="ECO:0000313" key="10">
    <source>
        <dbReference type="EMBL" id="GIF93279.1"/>
    </source>
</evidence>
<organism evidence="10 11">
    <name type="scientific">Catellatospora chokoriensis</name>
    <dbReference type="NCBI Taxonomy" id="310353"/>
    <lineage>
        <taxon>Bacteria</taxon>
        <taxon>Bacillati</taxon>
        <taxon>Actinomycetota</taxon>
        <taxon>Actinomycetes</taxon>
        <taxon>Micromonosporales</taxon>
        <taxon>Micromonosporaceae</taxon>
        <taxon>Catellatospora</taxon>
    </lineage>
</organism>
<dbReference type="SUPFAM" id="SSF161098">
    <property type="entry name" value="MetI-like"/>
    <property type="match status" value="1"/>
</dbReference>
<dbReference type="GO" id="GO:0055085">
    <property type="term" value="P:transmembrane transport"/>
    <property type="evidence" value="ECO:0007669"/>
    <property type="project" value="InterPro"/>
</dbReference>
<keyword evidence="3" id="KW-1003">Cell membrane</keyword>
<feature type="region of interest" description="Disordered" evidence="8">
    <location>
        <begin position="1"/>
        <end position="26"/>
    </location>
</feature>
<evidence type="ECO:0000256" key="3">
    <source>
        <dbReference type="ARBA" id="ARBA00022475"/>
    </source>
</evidence>
<dbReference type="CDD" id="cd06261">
    <property type="entry name" value="TM_PBP2"/>
    <property type="match status" value="1"/>
</dbReference>
<keyword evidence="6 7" id="KW-0472">Membrane</keyword>
<comment type="similarity">
    <text evidence="7">Belongs to the binding-protein-dependent transport system permease family.</text>
</comment>
<name>A0A8J3KDZ1_9ACTN</name>
<feature type="transmembrane region" description="Helical" evidence="7">
    <location>
        <begin position="244"/>
        <end position="263"/>
    </location>
</feature>
<evidence type="ECO:0000259" key="9">
    <source>
        <dbReference type="PROSITE" id="PS50928"/>
    </source>
</evidence>
<dbReference type="Gene3D" id="1.10.3720.10">
    <property type="entry name" value="MetI-like"/>
    <property type="match status" value="1"/>
</dbReference>
<keyword evidence="11" id="KW-1185">Reference proteome</keyword>
<feature type="transmembrane region" description="Helical" evidence="7">
    <location>
        <begin position="183"/>
        <end position="205"/>
    </location>
</feature>
<gene>
    <name evidence="10" type="ORF">Cch02nite_67230</name>
</gene>
<dbReference type="GO" id="GO:0005886">
    <property type="term" value="C:plasma membrane"/>
    <property type="evidence" value="ECO:0007669"/>
    <property type="project" value="UniProtKB-SubCell"/>
</dbReference>
<dbReference type="PANTHER" id="PTHR43227">
    <property type="entry name" value="BLL4140 PROTEIN"/>
    <property type="match status" value="1"/>
</dbReference>
<protein>
    <submittedName>
        <fullName evidence="10">Transporter</fullName>
    </submittedName>
</protein>
<evidence type="ECO:0000256" key="6">
    <source>
        <dbReference type="ARBA" id="ARBA00023136"/>
    </source>
</evidence>
<feature type="transmembrane region" description="Helical" evidence="7">
    <location>
        <begin position="133"/>
        <end position="154"/>
    </location>
</feature>
<dbReference type="EMBL" id="BONG01000059">
    <property type="protein sequence ID" value="GIF93279.1"/>
    <property type="molecule type" value="Genomic_DNA"/>
</dbReference>
<keyword evidence="2 7" id="KW-0813">Transport</keyword>
<dbReference type="PROSITE" id="PS50928">
    <property type="entry name" value="ABC_TM1"/>
    <property type="match status" value="1"/>
</dbReference>
<evidence type="ECO:0000313" key="11">
    <source>
        <dbReference type="Proteomes" id="UP000619293"/>
    </source>
</evidence>
<dbReference type="InterPro" id="IPR050809">
    <property type="entry name" value="UgpAE/MalFG_permease"/>
</dbReference>
<dbReference type="InterPro" id="IPR000515">
    <property type="entry name" value="MetI-like"/>
</dbReference>
<comment type="caution">
    <text evidence="10">The sequence shown here is derived from an EMBL/GenBank/DDBJ whole genome shotgun (WGS) entry which is preliminary data.</text>
</comment>
<sequence>MPSTSTLARPAGPGDTAVAHPPRVNRRRRANSLQSARVLWLTVPSLLWFAAFSIGPLAAMFVIATMRWKGLLYEPAYVGAENIGRVLTDPTFHAAVRNSLIQVAVAVPVMIPLAFMLGYHLNTKPRGYRLLSVLYFSPGLISISITGMIFYGVLSPNGGVNGLLRSIGAESWATPWLADPGTALAALIAIDLWRGIGWTAVLFAARLASLPADVIEAAQIDGAGRMRTMWQIAFPMTLDYVRTLTMLQFLWTLFTSAALILLLTKGGPGTSSTTLSYLVYAKAFSQRDLGYSQVVGVALLILGIGGMILIRALLRSSKENTR</sequence>
<dbReference type="Proteomes" id="UP000619293">
    <property type="component" value="Unassembled WGS sequence"/>
</dbReference>
<proteinExistence type="inferred from homology"/>
<dbReference type="Pfam" id="PF00528">
    <property type="entry name" value="BPD_transp_1"/>
    <property type="match status" value="1"/>
</dbReference>